<keyword evidence="7" id="KW-1185">Reference proteome</keyword>
<dbReference type="InterPro" id="IPR006703">
    <property type="entry name" value="G_AIG1"/>
</dbReference>
<comment type="caution">
    <text evidence="6">The sequence shown here is derived from an EMBL/GenBank/DDBJ whole genome shotgun (WGS) entry which is preliminary data.</text>
</comment>
<evidence type="ECO:0000256" key="1">
    <source>
        <dbReference type="ARBA" id="ARBA00008535"/>
    </source>
</evidence>
<evidence type="ECO:0000259" key="5">
    <source>
        <dbReference type="PROSITE" id="PS51720"/>
    </source>
</evidence>
<dbReference type="SUPFAM" id="SSF52540">
    <property type="entry name" value="P-loop containing nucleoside triphosphate hydrolases"/>
    <property type="match status" value="1"/>
</dbReference>
<accession>A0A8B6C4G7</accession>
<sequence>MKAIIMACLFLMNCNRIRIALVGKPGIGKSALGNTLLGKKVFVSHAAGERGYDPVRSKVAVASNCSRLIKVCEISGAIESQETTERAFDNGMKELSPGPNAILIVVSPLRFTEEENKFIQDLQNLFTHESFLHFTILVMVRRNEILTDDDELMDIKEFMKTRAAPGLKQLYRHCGERIVAVDNLCSTSEKQSYASEVFAAIDNLGGGYFDNTYLEISHLKKKVAEKRTCEIA</sequence>
<dbReference type="InterPro" id="IPR027417">
    <property type="entry name" value="P-loop_NTPase"/>
</dbReference>
<protein>
    <recommendedName>
        <fullName evidence="5">AIG1-type G domain-containing protein</fullName>
    </recommendedName>
</protein>
<dbReference type="PANTHER" id="PTHR10903:SF184">
    <property type="entry name" value="GTP-BINDING PROTEIN A"/>
    <property type="match status" value="1"/>
</dbReference>
<evidence type="ECO:0000256" key="3">
    <source>
        <dbReference type="ARBA" id="ARBA00023134"/>
    </source>
</evidence>
<feature type="domain" description="AIG1-type G" evidence="5">
    <location>
        <begin position="14"/>
        <end position="217"/>
    </location>
</feature>
<keyword evidence="4" id="KW-0732">Signal</keyword>
<dbReference type="GO" id="GO:0005525">
    <property type="term" value="F:GTP binding"/>
    <property type="evidence" value="ECO:0007669"/>
    <property type="project" value="UniProtKB-KW"/>
</dbReference>
<dbReference type="OrthoDB" id="10061751at2759"/>
<comment type="similarity">
    <text evidence="1">Belongs to the TRAFAC class TrmE-Era-EngA-EngB-Septin-like GTPase superfamily. AIG1/Toc34/Toc159-like paraseptin GTPase family. IAN subfamily.</text>
</comment>
<keyword evidence="3" id="KW-0342">GTP-binding</keyword>
<evidence type="ECO:0000313" key="7">
    <source>
        <dbReference type="Proteomes" id="UP000596742"/>
    </source>
</evidence>
<feature type="signal peptide" evidence="4">
    <location>
        <begin position="1"/>
        <end position="19"/>
    </location>
</feature>
<proteinExistence type="inferred from homology"/>
<dbReference type="Gene3D" id="3.40.50.300">
    <property type="entry name" value="P-loop containing nucleotide triphosphate hydrolases"/>
    <property type="match status" value="1"/>
</dbReference>
<dbReference type="InterPro" id="IPR045058">
    <property type="entry name" value="GIMA/IAN/Toc"/>
</dbReference>
<evidence type="ECO:0000313" key="6">
    <source>
        <dbReference type="EMBL" id="VDI00047.1"/>
    </source>
</evidence>
<dbReference type="Proteomes" id="UP000596742">
    <property type="component" value="Unassembled WGS sequence"/>
</dbReference>
<dbReference type="AlphaFoldDB" id="A0A8B6C4G7"/>
<name>A0A8B6C4G7_MYTGA</name>
<feature type="chain" id="PRO_5032893612" description="AIG1-type G domain-containing protein" evidence="4">
    <location>
        <begin position="20"/>
        <end position="232"/>
    </location>
</feature>
<gene>
    <name evidence="6" type="ORF">MGAL_10B052730</name>
</gene>
<evidence type="ECO:0000256" key="2">
    <source>
        <dbReference type="ARBA" id="ARBA00022741"/>
    </source>
</evidence>
<reference evidence="6" key="1">
    <citation type="submission" date="2018-11" db="EMBL/GenBank/DDBJ databases">
        <authorList>
            <person name="Alioto T."/>
            <person name="Alioto T."/>
        </authorList>
    </citation>
    <scope>NUCLEOTIDE SEQUENCE</scope>
</reference>
<dbReference type="PANTHER" id="PTHR10903">
    <property type="entry name" value="GTPASE, IMAP FAMILY MEMBER-RELATED"/>
    <property type="match status" value="1"/>
</dbReference>
<dbReference type="EMBL" id="UYJE01001198">
    <property type="protein sequence ID" value="VDI00047.1"/>
    <property type="molecule type" value="Genomic_DNA"/>
</dbReference>
<dbReference type="Pfam" id="PF04548">
    <property type="entry name" value="AIG1"/>
    <property type="match status" value="1"/>
</dbReference>
<organism evidence="6 7">
    <name type="scientific">Mytilus galloprovincialis</name>
    <name type="common">Mediterranean mussel</name>
    <dbReference type="NCBI Taxonomy" id="29158"/>
    <lineage>
        <taxon>Eukaryota</taxon>
        <taxon>Metazoa</taxon>
        <taxon>Spiralia</taxon>
        <taxon>Lophotrochozoa</taxon>
        <taxon>Mollusca</taxon>
        <taxon>Bivalvia</taxon>
        <taxon>Autobranchia</taxon>
        <taxon>Pteriomorphia</taxon>
        <taxon>Mytilida</taxon>
        <taxon>Mytiloidea</taxon>
        <taxon>Mytilidae</taxon>
        <taxon>Mytilinae</taxon>
        <taxon>Mytilus</taxon>
    </lineage>
</organism>
<dbReference type="PROSITE" id="PS51720">
    <property type="entry name" value="G_AIG1"/>
    <property type="match status" value="1"/>
</dbReference>
<keyword evidence="2" id="KW-0547">Nucleotide-binding</keyword>
<evidence type="ECO:0000256" key="4">
    <source>
        <dbReference type="SAM" id="SignalP"/>
    </source>
</evidence>